<dbReference type="GO" id="GO:0045454">
    <property type="term" value="P:cell redox homeostasis"/>
    <property type="evidence" value="ECO:0007669"/>
    <property type="project" value="InterPro"/>
</dbReference>
<dbReference type="GO" id="GO:0005739">
    <property type="term" value="C:mitochondrion"/>
    <property type="evidence" value="ECO:0007669"/>
    <property type="project" value="TreeGrafter"/>
</dbReference>
<comment type="cofactor">
    <cofactor evidence="1 12">
        <name>FAD</name>
        <dbReference type="ChEBI" id="CHEBI:57692"/>
    </cofactor>
</comment>
<dbReference type="PANTHER" id="PTHR42737:SF9">
    <property type="entry name" value="GLUTATHIONE REDUCTASE"/>
    <property type="match status" value="1"/>
</dbReference>
<evidence type="ECO:0000313" key="15">
    <source>
        <dbReference type="EMBL" id="KAG2328990.1"/>
    </source>
</evidence>
<keyword evidence="9 11" id="KW-0676">Redox-active center</keyword>
<sequence length="1072" mass="116292">MASTPKLTTTISSSPSLQILCRKLPIAINNLPSSSTSRSLPKTLSYLSSLHRLRVPSVSNHRYYSSSSRRCFSVRAAQNADNGADSDRHYDFDLFTIGAGSGGVRASRFSTSFGASAAVCELPFSTISSDTTGGVGGTCVLRGCVPKKLLVYASKFTHEFEDSRGFGWKYDTEPSHDWSTLIANKNAELQRLTGIYKNILNNANVKLIEGRGKVIDPHTIDVDGKIYTSRNILIAVGGRPFIPDIPGREYAIDSDAALDLPSKPKKIAIVGGGYIALEFAGIFNGLNSEVHVFIRQKKVLRGFDEDVRDFVGEQMSLRGIEFHTEESPEAIIKAGDGSLSLKTSKGTVDGFSHVMFATGRKPNTKNLGLENVGVKLAKNGAIEVDEYSRTSVPSIWAVGDVTDRINLTPVALMEGMALAKTLFQNDPTKPDHSAVPCAVFSQPPIGTVGLTEEQAIEQYGDIDVFTSNFKPLKATLSGLPDRVFMKLIVCANSNKVLGVHMCGEDSPEIIQGFGVAVKAGLTKADFDATVGVHPTAAEEFVTMRTPTRKIRKESSELSRQGCKIGFTTLELPDKVFTSFLFADDAASPRKATSAISSLDVPSTPIAPEPVTSIAAAASSTRSTVVSLSSAPLRQSFTNLRRALSFDDDVDARDEPDPTDLTDLNLDTEIVQPGRFHAVALWEVLKRLPPSELQRLTGIYKNILNNANVKLIEGRGKVIDPHTIDVDGKIYTSRNILIAVGGRPFIPDIPGREYAIDSDAALDLPSKPKKIAIVGGGYIALEFAGIFNGLNSEVHVFIRQKKVLRGFDEDVRDFVGEQMSLRGIEFHTEESPEAIIKAGDGSLSLKTSKGTVDGFSHVMFATGRKPNTKNLGLENVGVKLAKNGAIEVDEYSRTSVPSIWAVGDVTDRINLTPVALMEGMALAKTLFQNDPTKPDHSAVPCAVFSQPPIGTVGLTEEQAIEQYGDIDVFTSNFKPLKAALSGLPDRLTLAYGGCSPTAAEEFVTMRTPTRKIRKESSEVCFISMERQVLRLKQLSRQGCKIGFTTLELPDKENIIREEIVLVESARVTFSQRF</sequence>
<evidence type="ECO:0000256" key="6">
    <source>
        <dbReference type="ARBA" id="ARBA00022857"/>
    </source>
</evidence>
<dbReference type="AlphaFoldDB" id="A0A8X8BBE7"/>
<comment type="subunit">
    <text evidence="3">Homodimer.</text>
</comment>
<comment type="function">
    <text evidence="12">Catalyzes the reduction of glutathione disulfide (GSSG) to reduced glutathione (GSH).</text>
</comment>
<evidence type="ECO:0000259" key="13">
    <source>
        <dbReference type="Pfam" id="PF02852"/>
    </source>
</evidence>
<dbReference type="PRINTS" id="PR00411">
    <property type="entry name" value="PNDRDTASEI"/>
</dbReference>
<keyword evidence="7 11" id="KW-0560">Oxidoreductase</keyword>
<dbReference type="FunFam" id="3.50.50.60:FF:000051">
    <property type="entry name" value="Glutathione reductase"/>
    <property type="match status" value="2"/>
</dbReference>
<feature type="domain" description="FAD/NAD(P)-binding" evidence="14">
    <location>
        <begin position="680"/>
        <end position="918"/>
    </location>
</feature>
<dbReference type="EMBL" id="JAAMPC010000001">
    <property type="protein sequence ID" value="KAG2328990.1"/>
    <property type="molecule type" value="Genomic_DNA"/>
</dbReference>
<keyword evidence="6 12" id="KW-0521">NADP</keyword>
<dbReference type="Gene3D" id="3.50.50.60">
    <property type="entry name" value="FAD/NAD(P)-binding domain"/>
    <property type="match status" value="3"/>
</dbReference>
<dbReference type="InterPro" id="IPR036188">
    <property type="entry name" value="FAD/NAD-bd_sf"/>
</dbReference>
<dbReference type="Proteomes" id="UP000886595">
    <property type="component" value="Unassembled WGS sequence"/>
</dbReference>
<accession>A0A8X8BBE7</accession>
<evidence type="ECO:0000313" key="16">
    <source>
        <dbReference type="Proteomes" id="UP000886595"/>
    </source>
</evidence>
<dbReference type="GO" id="GO:0034599">
    <property type="term" value="P:cellular response to oxidative stress"/>
    <property type="evidence" value="ECO:0007669"/>
    <property type="project" value="TreeGrafter"/>
</dbReference>
<dbReference type="SUPFAM" id="SSF51905">
    <property type="entry name" value="FAD/NAD(P)-binding domain"/>
    <property type="match status" value="2"/>
</dbReference>
<dbReference type="Pfam" id="PF07992">
    <property type="entry name" value="Pyr_redox_2"/>
    <property type="match status" value="2"/>
</dbReference>
<dbReference type="InterPro" id="IPR046952">
    <property type="entry name" value="GSHR/TRXR-like"/>
</dbReference>
<dbReference type="Gene3D" id="3.30.390.30">
    <property type="match status" value="1"/>
</dbReference>
<dbReference type="GO" id="GO:0050661">
    <property type="term" value="F:NADP binding"/>
    <property type="evidence" value="ECO:0007669"/>
    <property type="project" value="InterPro"/>
</dbReference>
<dbReference type="EC" id="1.8.1.7" evidence="12"/>
<evidence type="ECO:0000256" key="9">
    <source>
        <dbReference type="ARBA" id="ARBA00023284"/>
    </source>
</evidence>
<feature type="domain" description="FAD/NAD(P)-binding" evidence="14">
    <location>
        <begin position="93"/>
        <end position="415"/>
    </location>
</feature>
<dbReference type="OrthoDB" id="5956163at2759"/>
<comment type="similarity">
    <text evidence="2 11">Belongs to the class-I pyridine nucleotide-disulfide oxidoreductase family.</text>
</comment>
<evidence type="ECO:0000256" key="8">
    <source>
        <dbReference type="ARBA" id="ARBA00023157"/>
    </source>
</evidence>
<dbReference type="GO" id="GO:0004362">
    <property type="term" value="F:glutathione-disulfide reductase (NADPH) activity"/>
    <property type="evidence" value="ECO:0007669"/>
    <property type="project" value="UniProtKB-EC"/>
</dbReference>
<dbReference type="Pfam" id="PF02852">
    <property type="entry name" value="Pyr_redox_dim"/>
    <property type="match status" value="2"/>
</dbReference>
<organism evidence="15 16">
    <name type="scientific">Brassica carinata</name>
    <name type="common">Ethiopian mustard</name>
    <name type="synonym">Abyssinian cabbage</name>
    <dbReference type="NCBI Taxonomy" id="52824"/>
    <lineage>
        <taxon>Eukaryota</taxon>
        <taxon>Viridiplantae</taxon>
        <taxon>Streptophyta</taxon>
        <taxon>Embryophyta</taxon>
        <taxon>Tracheophyta</taxon>
        <taxon>Spermatophyta</taxon>
        <taxon>Magnoliopsida</taxon>
        <taxon>eudicotyledons</taxon>
        <taxon>Gunneridae</taxon>
        <taxon>Pentapetalae</taxon>
        <taxon>rosids</taxon>
        <taxon>malvids</taxon>
        <taxon>Brassicales</taxon>
        <taxon>Brassicaceae</taxon>
        <taxon>Brassiceae</taxon>
        <taxon>Brassica</taxon>
    </lineage>
</organism>
<evidence type="ECO:0000256" key="3">
    <source>
        <dbReference type="ARBA" id="ARBA00011738"/>
    </source>
</evidence>
<dbReference type="GO" id="GO:0006749">
    <property type="term" value="P:glutathione metabolic process"/>
    <property type="evidence" value="ECO:0007669"/>
    <property type="project" value="InterPro"/>
</dbReference>
<keyword evidence="16" id="KW-1185">Reference proteome</keyword>
<keyword evidence="4 11" id="KW-0285">Flavoprotein</keyword>
<dbReference type="PROSITE" id="PS00076">
    <property type="entry name" value="PYRIDINE_REDOX_1"/>
    <property type="match status" value="1"/>
</dbReference>
<protein>
    <recommendedName>
        <fullName evidence="12">Glutathione reductase</fullName>
        <shortName evidence="12">GRase</shortName>
        <ecNumber evidence="12">1.8.1.7</ecNumber>
    </recommendedName>
</protein>
<dbReference type="NCBIfam" id="TIGR01424">
    <property type="entry name" value="gluta_reduc_2"/>
    <property type="match status" value="1"/>
</dbReference>
<dbReference type="InterPro" id="IPR012999">
    <property type="entry name" value="Pyr_OxRdtase_I_AS"/>
</dbReference>
<evidence type="ECO:0000259" key="14">
    <source>
        <dbReference type="Pfam" id="PF07992"/>
    </source>
</evidence>
<name>A0A8X8BBE7_BRACI</name>
<comment type="caution">
    <text evidence="15">The sequence shown here is derived from an EMBL/GenBank/DDBJ whole genome shotgun (WGS) entry which is preliminary data.</text>
</comment>
<dbReference type="FunFam" id="3.30.390.30:FF:000008">
    <property type="entry name" value="Glutathione reductase"/>
    <property type="match status" value="1"/>
</dbReference>
<dbReference type="InterPro" id="IPR016156">
    <property type="entry name" value="FAD/NAD-linked_Rdtase_dimer_sf"/>
</dbReference>
<keyword evidence="8" id="KW-1015">Disulfide bond</keyword>
<dbReference type="InterPro" id="IPR023753">
    <property type="entry name" value="FAD/NAD-binding_dom"/>
</dbReference>
<dbReference type="NCBIfam" id="NF004776">
    <property type="entry name" value="PRK06116.1"/>
    <property type="match status" value="1"/>
</dbReference>
<dbReference type="GO" id="GO:0050660">
    <property type="term" value="F:flavin adenine dinucleotide binding"/>
    <property type="evidence" value="ECO:0007669"/>
    <property type="project" value="InterPro"/>
</dbReference>
<evidence type="ECO:0000256" key="10">
    <source>
        <dbReference type="ARBA" id="ARBA00049142"/>
    </source>
</evidence>
<dbReference type="SUPFAM" id="SSF55424">
    <property type="entry name" value="FAD/NAD-linked reductases, dimerisation (C-terminal) domain"/>
    <property type="match status" value="1"/>
</dbReference>
<evidence type="ECO:0000256" key="11">
    <source>
        <dbReference type="RuleBase" id="RU003691"/>
    </source>
</evidence>
<comment type="catalytic activity">
    <reaction evidence="10 12">
        <text>2 glutathione + NADP(+) = glutathione disulfide + NADPH + H(+)</text>
        <dbReference type="Rhea" id="RHEA:11740"/>
        <dbReference type="ChEBI" id="CHEBI:15378"/>
        <dbReference type="ChEBI" id="CHEBI:57783"/>
        <dbReference type="ChEBI" id="CHEBI:57925"/>
        <dbReference type="ChEBI" id="CHEBI:58297"/>
        <dbReference type="ChEBI" id="CHEBI:58349"/>
        <dbReference type="EC" id="1.8.1.7"/>
    </reaction>
</comment>
<keyword evidence="5 11" id="KW-0274">FAD</keyword>
<evidence type="ECO:0000256" key="7">
    <source>
        <dbReference type="ARBA" id="ARBA00023002"/>
    </source>
</evidence>
<dbReference type="GO" id="GO:0005829">
    <property type="term" value="C:cytosol"/>
    <property type="evidence" value="ECO:0007669"/>
    <property type="project" value="TreeGrafter"/>
</dbReference>
<dbReference type="PANTHER" id="PTHR42737">
    <property type="entry name" value="GLUTATHIONE REDUCTASE"/>
    <property type="match status" value="1"/>
</dbReference>
<evidence type="ECO:0000256" key="4">
    <source>
        <dbReference type="ARBA" id="ARBA00022630"/>
    </source>
</evidence>
<evidence type="ECO:0000256" key="5">
    <source>
        <dbReference type="ARBA" id="ARBA00022827"/>
    </source>
</evidence>
<proteinExistence type="inferred from homology"/>
<dbReference type="InterPro" id="IPR006324">
    <property type="entry name" value="GSHR"/>
</dbReference>
<reference evidence="15 16" key="1">
    <citation type="submission" date="2020-02" db="EMBL/GenBank/DDBJ databases">
        <authorList>
            <person name="Ma Q."/>
            <person name="Huang Y."/>
            <person name="Song X."/>
            <person name="Pei D."/>
        </authorList>
    </citation>
    <scope>NUCLEOTIDE SEQUENCE [LARGE SCALE GENOMIC DNA]</scope>
    <source>
        <strain evidence="15">Sxm20200214</strain>
        <tissue evidence="15">Leaf</tissue>
    </source>
</reference>
<dbReference type="InterPro" id="IPR004099">
    <property type="entry name" value="Pyr_nucl-diS_OxRdtase_dimer"/>
</dbReference>
<evidence type="ECO:0000256" key="12">
    <source>
        <dbReference type="RuleBase" id="RU365040"/>
    </source>
</evidence>
<feature type="domain" description="Pyridine nucleotide-disulphide oxidoreductase dimerisation" evidence="13">
    <location>
        <begin position="435"/>
        <end position="543"/>
    </location>
</feature>
<evidence type="ECO:0000256" key="2">
    <source>
        <dbReference type="ARBA" id="ARBA00007532"/>
    </source>
</evidence>
<evidence type="ECO:0000256" key="1">
    <source>
        <dbReference type="ARBA" id="ARBA00001974"/>
    </source>
</evidence>
<dbReference type="PRINTS" id="PR00368">
    <property type="entry name" value="FADPNR"/>
</dbReference>
<gene>
    <name evidence="15" type="ORF">Bca52824_000170</name>
</gene>
<feature type="domain" description="Pyridine nucleotide-disulphide oxidoreductase dimerisation" evidence="13">
    <location>
        <begin position="938"/>
        <end position="979"/>
    </location>
</feature>